<dbReference type="PANTHER" id="PTHR43140:SF1">
    <property type="entry name" value="TYPE I RESTRICTION ENZYME ECOKI SPECIFICITY SUBUNIT"/>
    <property type="match status" value="1"/>
</dbReference>
<comment type="caution">
    <text evidence="5">The sequence shown here is derived from an EMBL/GenBank/DDBJ whole genome shotgun (WGS) entry which is preliminary data.</text>
</comment>
<dbReference type="RefSeq" id="WP_378220352.1">
    <property type="nucleotide sequence ID" value="NZ_JBHRTK010000012.1"/>
</dbReference>
<accession>A0ABV7K9S2</accession>
<dbReference type="EC" id="3.1.21.-" evidence="5"/>
<keyword evidence="5" id="KW-0378">Hydrolase</keyword>
<dbReference type="InterPro" id="IPR051212">
    <property type="entry name" value="Type-I_RE_S_subunit"/>
</dbReference>
<dbReference type="CDD" id="cd17254">
    <property type="entry name" value="RMtype1_S_FclI-TRD1-CR1_like"/>
    <property type="match status" value="1"/>
</dbReference>
<comment type="similarity">
    <text evidence="1">Belongs to the type-I restriction system S methylase family.</text>
</comment>
<gene>
    <name evidence="5" type="ORF">ACFOHJ_09975</name>
</gene>
<organism evidence="5 6">
    <name type="scientific">Aquamicrobium soli</name>
    <dbReference type="NCBI Taxonomy" id="1811518"/>
    <lineage>
        <taxon>Bacteria</taxon>
        <taxon>Pseudomonadati</taxon>
        <taxon>Pseudomonadota</taxon>
        <taxon>Alphaproteobacteria</taxon>
        <taxon>Hyphomicrobiales</taxon>
        <taxon>Phyllobacteriaceae</taxon>
        <taxon>Aquamicrobium</taxon>
    </lineage>
</organism>
<dbReference type="GO" id="GO:0004519">
    <property type="term" value="F:endonuclease activity"/>
    <property type="evidence" value="ECO:0007669"/>
    <property type="project" value="UniProtKB-KW"/>
</dbReference>
<keyword evidence="3" id="KW-0238">DNA-binding</keyword>
<dbReference type="GO" id="GO:0016787">
    <property type="term" value="F:hydrolase activity"/>
    <property type="evidence" value="ECO:0007669"/>
    <property type="project" value="UniProtKB-KW"/>
</dbReference>
<keyword evidence="5" id="KW-0540">Nuclease</keyword>
<evidence type="ECO:0000256" key="1">
    <source>
        <dbReference type="ARBA" id="ARBA00010923"/>
    </source>
</evidence>
<dbReference type="CDD" id="cd17524">
    <property type="entry name" value="RMtype1_S_EcoUTORF5051P-TRD2-CR2_like"/>
    <property type="match status" value="1"/>
</dbReference>
<dbReference type="InterPro" id="IPR000055">
    <property type="entry name" value="Restrct_endonuc_typeI_TRD"/>
</dbReference>
<reference evidence="6" key="1">
    <citation type="journal article" date="2019" name="Int. J. Syst. Evol. Microbiol.">
        <title>The Global Catalogue of Microorganisms (GCM) 10K type strain sequencing project: providing services to taxonomists for standard genome sequencing and annotation.</title>
        <authorList>
            <consortium name="The Broad Institute Genomics Platform"/>
            <consortium name="The Broad Institute Genome Sequencing Center for Infectious Disease"/>
            <person name="Wu L."/>
            <person name="Ma J."/>
        </authorList>
    </citation>
    <scope>NUCLEOTIDE SEQUENCE [LARGE SCALE GENOMIC DNA]</scope>
    <source>
        <strain evidence="6">KCTC 52165</strain>
    </source>
</reference>
<evidence type="ECO:0000256" key="3">
    <source>
        <dbReference type="ARBA" id="ARBA00023125"/>
    </source>
</evidence>
<evidence type="ECO:0000256" key="2">
    <source>
        <dbReference type="ARBA" id="ARBA00022747"/>
    </source>
</evidence>
<dbReference type="SUPFAM" id="SSF116734">
    <property type="entry name" value="DNA methylase specificity domain"/>
    <property type="match status" value="2"/>
</dbReference>
<proteinExistence type="inferred from homology"/>
<evidence type="ECO:0000313" key="5">
    <source>
        <dbReference type="EMBL" id="MFC3206536.1"/>
    </source>
</evidence>
<dbReference type="EMBL" id="JBHRTK010000012">
    <property type="protein sequence ID" value="MFC3206536.1"/>
    <property type="molecule type" value="Genomic_DNA"/>
</dbReference>
<dbReference type="Pfam" id="PF01420">
    <property type="entry name" value="Methylase_S"/>
    <property type="match status" value="1"/>
</dbReference>
<keyword evidence="6" id="KW-1185">Reference proteome</keyword>
<evidence type="ECO:0000259" key="4">
    <source>
        <dbReference type="Pfam" id="PF01420"/>
    </source>
</evidence>
<evidence type="ECO:0000313" key="6">
    <source>
        <dbReference type="Proteomes" id="UP001595583"/>
    </source>
</evidence>
<dbReference type="Gene3D" id="3.90.220.20">
    <property type="entry name" value="DNA methylase specificity domains"/>
    <property type="match status" value="2"/>
</dbReference>
<keyword evidence="2" id="KW-0680">Restriction system</keyword>
<dbReference type="InterPro" id="IPR044946">
    <property type="entry name" value="Restrct_endonuc_typeI_TRD_sf"/>
</dbReference>
<protein>
    <submittedName>
        <fullName evidence="5">Restriction endonuclease subunit S</fullName>
        <ecNumber evidence="5">3.1.21.-</ecNumber>
    </submittedName>
</protein>
<name>A0ABV7K9S2_9HYPH</name>
<feature type="domain" description="Type I restriction modification DNA specificity" evidence="4">
    <location>
        <begin position="5"/>
        <end position="169"/>
    </location>
</feature>
<sequence>MRKLPRGWVQTSIGAIADLINGRAFKPSDWGARGLPIVRIQNLNRQDTSFNHFSGNVDERHLVRYGDLLFAWSGTPGTSFGAHIWRGPEAVLNQHIFNVRVDSEAVNREFLRAAINHTLDQQIAKAHGGAGLRHVTKAAFEATPIVLPPLAEQNRIVERLNAYEQRIAAIRSSLDEGVVAVEKGRSALLAAAYDLTLLPSTGSYSSPDKAPLVSVGDISVSIAYGSSAKSSPTGKVVVLRMGNIQRGELDWSDLVFTSDEREIERYLLKPGDVLFNRTNGSPQLVGKTAVYHGEMAAIHAGYLIRIRCDDRVHPDYLGYCLNSPAGREYCFAVRSDSAGQSNINAKKLAAFQLRCPSLEEQQAIVDLVRSGMSRLAAGEAAVTQAIKTLERLHRRIMDDALAGQLSTNDSSDEPASAQLDRLIATKQKPKIRAQTRRSGAKIMKRTVLEILQEAKAPVSAQQVAELYGIKEGAAPEEVEPFYAELRALDQDGRLIAEPVKDDTGVKLGDRLQLKAVS</sequence>
<dbReference type="Proteomes" id="UP001595583">
    <property type="component" value="Unassembled WGS sequence"/>
</dbReference>
<keyword evidence="5" id="KW-0255">Endonuclease</keyword>
<dbReference type="PANTHER" id="PTHR43140">
    <property type="entry name" value="TYPE-1 RESTRICTION ENZYME ECOKI SPECIFICITY PROTEIN"/>
    <property type="match status" value="1"/>
</dbReference>